<gene>
    <name evidence="3" type="ORF">L332_09125</name>
</gene>
<sequence>MILARAPPAALASCASGARTPGSCRPYAEEVTDPIRPGEPSRRRLQWELAIVLLLSLGGSALWSVLQFADVSTREAPIGEQSVALNPARSDRAWLDLAYQLTGIALDLVPVALVCWLLWRARPPRLGALGIDGTRPARDALSGLALVAVIGVPGLALYLAGRSLGMTVNVVPSPLDAHWFTVPVLLLSALRAGLTEEVIVVGYLFERLRRLGWGTWPIIVAAALLRGVYHLYQGVPGMVGNIAMGLVFGWLYARTGRLVPLIVAHTLIDVAVFVGYPWAYATFPGLFAS</sequence>
<dbReference type="EMBL" id="ASHR01000017">
    <property type="protein sequence ID" value="ERG64607.1"/>
    <property type="molecule type" value="Genomic_DNA"/>
</dbReference>
<dbReference type="GO" id="GO:0080120">
    <property type="term" value="P:CAAX-box protein maturation"/>
    <property type="evidence" value="ECO:0007669"/>
    <property type="project" value="UniProtKB-ARBA"/>
</dbReference>
<feature type="transmembrane region" description="Helical" evidence="1">
    <location>
        <begin position="235"/>
        <end position="253"/>
    </location>
</feature>
<keyword evidence="1" id="KW-1133">Transmembrane helix</keyword>
<keyword evidence="4" id="KW-1185">Reference proteome</keyword>
<dbReference type="InterPro" id="IPR003675">
    <property type="entry name" value="Rce1/LyrA-like_dom"/>
</dbReference>
<protein>
    <recommendedName>
        <fullName evidence="2">CAAX prenyl protease 2/Lysostaphin resistance protein A-like domain-containing protein</fullName>
    </recommendedName>
</protein>
<dbReference type="Proteomes" id="UP000016462">
    <property type="component" value="Unassembled WGS sequence"/>
</dbReference>
<evidence type="ECO:0000256" key="1">
    <source>
        <dbReference type="SAM" id="Phobius"/>
    </source>
</evidence>
<name>U1LRB7_9MICO</name>
<feature type="transmembrane region" description="Helical" evidence="1">
    <location>
        <begin position="45"/>
        <end position="66"/>
    </location>
</feature>
<evidence type="ECO:0000313" key="4">
    <source>
        <dbReference type="Proteomes" id="UP000016462"/>
    </source>
</evidence>
<reference evidence="3 4" key="1">
    <citation type="journal article" date="2013" name="Genome Announc.">
        <title>First draft genome sequence from a member of the genus agrococcus, isolated from modern microbialites.</title>
        <authorList>
            <person name="White R.A.III."/>
            <person name="Grassa C.J."/>
            <person name="Suttle C.A."/>
        </authorList>
    </citation>
    <scope>NUCLEOTIDE SEQUENCE [LARGE SCALE GENOMIC DNA]</scope>
    <source>
        <strain evidence="3 4">RW1</strain>
    </source>
</reference>
<feature type="transmembrane region" description="Helical" evidence="1">
    <location>
        <begin position="211"/>
        <end position="229"/>
    </location>
</feature>
<keyword evidence="1" id="KW-0812">Transmembrane</keyword>
<keyword evidence="1" id="KW-0472">Membrane</keyword>
<comment type="caution">
    <text evidence="3">The sequence shown here is derived from an EMBL/GenBank/DDBJ whole genome shotgun (WGS) entry which is preliminary data.</text>
</comment>
<evidence type="ECO:0000259" key="2">
    <source>
        <dbReference type="Pfam" id="PF02517"/>
    </source>
</evidence>
<feature type="transmembrane region" description="Helical" evidence="1">
    <location>
        <begin position="140"/>
        <end position="160"/>
    </location>
</feature>
<accession>U1LRB7</accession>
<feature type="transmembrane region" description="Helical" evidence="1">
    <location>
        <begin position="180"/>
        <end position="204"/>
    </location>
</feature>
<dbReference type="GO" id="GO:0004175">
    <property type="term" value="F:endopeptidase activity"/>
    <property type="evidence" value="ECO:0007669"/>
    <property type="project" value="UniProtKB-ARBA"/>
</dbReference>
<dbReference type="AlphaFoldDB" id="U1LRB7"/>
<feature type="transmembrane region" description="Helical" evidence="1">
    <location>
        <begin position="258"/>
        <end position="279"/>
    </location>
</feature>
<evidence type="ECO:0000313" key="3">
    <source>
        <dbReference type="EMBL" id="ERG64607.1"/>
    </source>
</evidence>
<proteinExistence type="predicted"/>
<feature type="transmembrane region" description="Helical" evidence="1">
    <location>
        <begin position="97"/>
        <end position="119"/>
    </location>
</feature>
<feature type="domain" description="CAAX prenyl protease 2/Lysostaphin resistance protein A-like" evidence="2">
    <location>
        <begin position="180"/>
        <end position="270"/>
    </location>
</feature>
<organism evidence="3 4">
    <name type="scientific">Agrococcus pavilionensis RW1</name>
    <dbReference type="NCBI Taxonomy" id="1330458"/>
    <lineage>
        <taxon>Bacteria</taxon>
        <taxon>Bacillati</taxon>
        <taxon>Actinomycetota</taxon>
        <taxon>Actinomycetes</taxon>
        <taxon>Micrococcales</taxon>
        <taxon>Microbacteriaceae</taxon>
        <taxon>Agrococcus</taxon>
    </lineage>
</organism>
<dbReference type="Pfam" id="PF02517">
    <property type="entry name" value="Rce1-like"/>
    <property type="match status" value="1"/>
</dbReference>